<feature type="domain" description="NAD(P)-binding" evidence="1">
    <location>
        <begin position="7"/>
        <end position="143"/>
    </location>
</feature>
<dbReference type="GO" id="GO:0044877">
    <property type="term" value="F:protein-containing complex binding"/>
    <property type="evidence" value="ECO:0007669"/>
    <property type="project" value="TreeGrafter"/>
</dbReference>
<gene>
    <name evidence="2" type="ORF">A9Q68_04315</name>
</gene>
<organism evidence="2 3">
    <name type="scientific">Streptococcus bovimastitidis</name>
    <dbReference type="NCBI Taxonomy" id="1856638"/>
    <lineage>
        <taxon>Bacteria</taxon>
        <taxon>Bacillati</taxon>
        <taxon>Bacillota</taxon>
        <taxon>Bacilli</taxon>
        <taxon>Lactobacillales</taxon>
        <taxon>Streptococcaceae</taxon>
        <taxon>Streptococcus</taxon>
    </lineage>
</organism>
<proteinExistence type="predicted"/>
<dbReference type="InterPro" id="IPR016040">
    <property type="entry name" value="NAD(P)-bd_dom"/>
</dbReference>
<dbReference type="Proteomes" id="UP000182015">
    <property type="component" value="Unassembled WGS sequence"/>
</dbReference>
<evidence type="ECO:0000313" key="2">
    <source>
        <dbReference type="EMBL" id="OJF72775.1"/>
    </source>
</evidence>
<dbReference type="STRING" id="1856638.A9Q68_04315"/>
<dbReference type="AlphaFoldDB" id="A0A1L8MQ13"/>
<keyword evidence="3" id="KW-1185">Reference proteome</keyword>
<name>A0A1L8MQ13_9STRE</name>
<dbReference type="RefSeq" id="WP_071793465.1">
    <property type="nucleotide sequence ID" value="NZ_LZDD01000001.1"/>
</dbReference>
<dbReference type="InterPro" id="IPR036291">
    <property type="entry name" value="NAD(P)-bd_dom_sf"/>
</dbReference>
<protein>
    <recommendedName>
        <fullName evidence="1">NAD(P)-binding domain-containing protein</fullName>
    </recommendedName>
</protein>
<evidence type="ECO:0000259" key="1">
    <source>
        <dbReference type="Pfam" id="PF13460"/>
    </source>
</evidence>
<dbReference type="Gene3D" id="3.40.50.720">
    <property type="entry name" value="NAD(P)-binding Rossmann-like Domain"/>
    <property type="match status" value="1"/>
</dbReference>
<dbReference type="OrthoDB" id="2216847at2"/>
<dbReference type="EMBL" id="LZDD01000001">
    <property type="protein sequence ID" value="OJF72775.1"/>
    <property type="molecule type" value="Genomic_DNA"/>
</dbReference>
<accession>A0A1L8MQ13</accession>
<dbReference type="InterPro" id="IPR051207">
    <property type="entry name" value="ComplexI_NDUFA9_subunit"/>
</dbReference>
<sequence length="205" mass="22674">MKLLIAGGTGFLGRQLIATALEKGHQVTYLGRHQAKGSVFARQQVTFLEADLLKDNHLDLSSYGFDLMIDCVGAIKPSQLDKLNVQATKSAIKICQESHVKHFVYISASGGYPAYVRSKRRAEELVKSSGINYLIVRPGLLFGADRPKTIFQAWVLRFLLGLPFIGPKLKHLAPVSTIELANKIFAALENEIPNTLLTYEPQKNP</sequence>
<dbReference type="PANTHER" id="PTHR12126:SF11">
    <property type="entry name" value="NADH DEHYDROGENASE [UBIQUINONE] 1 ALPHA SUBCOMPLEX SUBUNIT 9, MITOCHONDRIAL"/>
    <property type="match status" value="1"/>
</dbReference>
<comment type="caution">
    <text evidence="2">The sequence shown here is derived from an EMBL/GenBank/DDBJ whole genome shotgun (WGS) entry which is preliminary data.</text>
</comment>
<dbReference type="SUPFAM" id="SSF51735">
    <property type="entry name" value="NAD(P)-binding Rossmann-fold domains"/>
    <property type="match status" value="1"/>
</dbReference>
<reference evidence="3" key="1">
    <citation type="submission" date="2016-06" db="EMBL/GenBank/DDBJ databases">
        <authorList>
            <person name="de Vries S.P.W."/>
            <person name="Hadjirin N.F."/>
            <person name="Lay E.M."/>
            <person name="Zadoks R.N."/>
            <person name="Peacock S.J."/>
            <person name="Parkhill J."/>
            <person name="Grant A.J."/>
            <person name="Mcdougall S."/>
            <person name="Holmes M.A."/>
        </authorList>
    </citation>
    <scope>NUCLEOTIDE SEQUENCE [LARGE SCALE GENOMIC DNA]</scope>
    <source>
        <strain evidence="3">NZ1587</strain>
    </source>
</reference>
<evidence type="ECO:0000313" key="3">
    <source>
        <dbReference type="Proteomes" id="UP000182015"/>
    </source>
</evidence>
<dbReference type="PANTHER" id="PTHR12126">
    <property type="entry name" value="NADH-UBIQUINONE OXIDOREDUCTASE 39 KDA SUBUNIT-RELATED"/>
    <property type="match status" value="1"/>
</dbReference>
<dbReference type="Pfam" id="PF13460">
    <property type="entry name" value="NAD_binding_10"/>
    <property type="match status" value="1"/>
</dbReference>